<evidence type="ECO:0000313" key="2">
    <source>
        <dbReference type="Proteomes" id="UP000679220"/>
    </source>
</evidence>
<organism evidence="1 2">
    <name type="scientific">Carboxylicivirga sediminis</name>
    <dbReference type="NCBI Taxonomy" id="2006564"/>
    <lineage>
        <taxon>Bacteria</taxon>
        <taxon>Pseudomonadati</taxon>
        <taxon>Bacteroidota</taxon>
        <taxon>Bacteroidia</taxon>
        <taxon>Marinilabiliales</taxon>
        <taxon>Marinilabiliaceae</taxon>
        <taxon>Carboxylicivirga</taxon>
    </lineage>
</organism>
<dbReference type="Proteomes" id="UP000679220">
    <property type="component" value="Unassembled WGS sequence"/>
</dbReference>
<name>A0A941J010_9BACT</name>
<proteinExistence type="predicted"/>
<keyword evidence="2" id="KW-1185">Reference proteome</keyword>
<protein>
    <submittedName>
        <fullName evidence="1">DUF4249 family protein</fullName>
    </submittedName>
</protein>
<dbReference type="AlphaFoldDB" id="A0A941J010"/>
<accession>A0A941J010</accession>
<comment type="caution">
    <text evidence="1">The sequence shown here is derived from an EMBL/GenBank/DDBJ whole genome shotgun (WGS) entry which is preliminary data.</text>
</comment>
<gene>
    <name evidence="1" type="ORF">KDU71_22155</name>
</gene>
<dbReference type="PROSITE" id="PS51257">
    <property type="entry name" value="PROKAR_LIPOPROTEIN"/>
    <property type="match status" value="1"/>
</dbReference>
<evidence type="ECO:0000313" key="1">
    <source>
        <dbReference type="EMBL" id="MBR8538290.1"/>
    </source>
</evidence>
<dbReference type="RefSeq" id="WP_212193313.1">
    <property type="nucleotide sequence ID" value="NZ_JAGTAR010000059.1"/>
</dbReference>
<reference evidence="1" key="1">
    <citation type="journal article" date="2018" name="Int. J. Syst. Evol. Microbiol.">
        <title>Carboxylicivirga sediminis sp. nov., isolated from coastal sediment.</title>
        <authorList>
            <person name="Wang F.Q."/>
            <person name="Ren L.H."/>
            <person name="Zou R.J."/>
            <person name="Sun Y.Z."/>
            <person name="Liu X.J."/>
            <person name="Jiang F."/>
            <person name="Liu L.J."/>
        </authorList>
    </citation>
    <scope>NUCLEOTIDE SEQUENCE</scope>
    <source>
        <strain evidence="1">JR1</strain>
    </source>
</reference>
<sequence>MRIAVLLILPLLLACSKDIELDQINYDSKIVVDGWIENDRIANVLLTMSSPFLTDYDSASICNTFLNYAKVTITTGKGESEVLTLTRQKEFFPPFVYKSITIKGEVGETYALEVVYRNKVVKAITSIPTLPDVNEVVAEPVSDTSMVILATVNDNVLNENYYYSQIFTWHFDTRFHPSDNPLKNDRLFNGQMHTFQVKRSNQPDPLNIYNIDSERNILAGEFAISDTVSVKISQLDKEAYEVLNGIYIDHLSQSSPFTFVDQKTHTNIKGGIGRWTGMATRQFMVYNKKPRN</sequence>
<dbReference type="EMBL" id="JAGTAR010000059">
    <property type="protein sequence ID" value="MBR8538290.1"/>
    <property type="molecule type" value="Genomic_DNA"/>
</dbReference>
<reference evidence="1" key="2">
    <citation type="submission" date="2021-04" db="EMBL/GenBank/DDBJ databases">
        <authorList>
            <person name="Zhang T."/>
            <person name="Zhang Y."/>
            <person name="Lu D."/>
            <person name="Zuo D."/>
            <person name="Du Z."/>
        </authorList>
    </citation>
    <scope>NUCLEOTIDE SEQUENCE</scope>
    <source>
        <strain evidence="1">JR1</strain>
    </source>
</reference>